<comment type="caution">
    <text evidence="1">The sequence shown here is derived from an EMBL/GenBank/DDBJ whole genome shotgun (WGS) entry which is preliminary data.</text>
</comment>
<organism evidence="1 2">
    <name type="scientific">Catharanthus roseus</name>
    <name type="common">Madagascar periwinkle</name>
    <name type="synonym">Vinca rosea</name>
    <dbReference type="NCBI Taxonomy" id="4058"/>
    <lineage>
        <taxon>Eukaryota</taxon>
        <taxon>Viridiplantae</taxon>
        <taxon>Streptophyta</taxon>
        <taxon>Embryophyta</taxon>
        <taxon>Tracheophyta</taxon>
        <taxon>Spermatophyta</taxon>
        <taxon>Magnoliopsida</taxon>
        <taxon>eudicotyledons</taxon>
        <taxon>Gunneridae</taxon>
        <taxon>Pentapetalae</taxon>
        <taxon>asterids</taxon>
        <taxon>lamiids</taxon>
        <taxon>Gentianales</taxon>
        <taxon>Apocynaceae</taxon>
        <taxon>Rauvolfioideae</taxon>
        <taxon>Vinceae</taxon>
        <taxon>Catharanthinae</taxon>
        <taxon>Catharanthus</taxon>
    </lineage>
</organism>
<dbReference type="EMBL" id="CM044702">
    <property type="protein sequence ID" value="KAI5676545.1"/>
    <property type="molecule type" value="Genomic_DNA"/>
</dbReference>
<evidence type="ECO:0000313" key="2">
    <source>
        <dbReference type="Proteomes" id="UP001060085"/>
    </source>
</evidence>
<keyword evidence="2" id="KW-1185">Reference proteome</keyword>
<protein>
    <submittedName>
        <fullName evidence="1">Uncharacterized protein</fullName>
    </submittedName>
</protein>
<evidence type="ECO:0000313" key="1">
    <source>
        <dbReference type="EMBL" id="KAI5676545.1"/>
    </source>
</evidence>
<dbReference type="Proteomes" id="UP001060085">
    <property type="component" value="Linkage Group LG02"/>
</dbReference>
<gene>
    <name evidence="1" type="ORF">M9H77_07495</name>
</gene>
<reference evidence="2" key="1">
    <citation type="journal article" date="2023" name="Nat. Plants">
        <title>Single-cell RNA sequencing provides a high-resolution roadmap for understanding the multicellular compartmentation of specialized metabolism.</title>
        <authorList>
            <person name="Sun S."/>
            <person name="Shen X."/>
            <person name="Li Y."/>
            <person name="Li Y."/>
            <person name="Wang S."/>
            <person name="Li R."/>
            <person name="Zhang H."/>
            <person name="Shen G."/>
            <person name="Guo B."/>
            <person name="Wei J."/>
            <person name="Xu J."/>
            <person name="St-Pierre B."/>
            <person name="Chen S."/>
            <person name="Sun C."/>
        </authorList>
    </citation>
    <scope>NUCLEOTIDE SEQUENCE [LARGE SCALE GENOMIC DNA]</scope>
</reference>
<proteinExistence type="predicted"/>
<sequence length="181" mass="20391">MDEALKNKFEEFKGQGKVSKLFSICSISKNQSREEIGGELTNSPALTVSGRLPPMKPFEDGTLPRLGLKHMFQHGRRVSSCAMNASSLEMIGTTIIMPDKGCEGLKKRRKPIMSKVVKEALVDTQCMIINGDMITFLLILDPLSIIFMIAMRAIDLQIEITIMIHLVKDFQQMMLERDEIM</sequence>
<name>A0ACC0BVA4_CATRO</name>
<accession>A0ACC0BVA4</accession>